<dbReference type="GO" id="GO:0003735">
    <property type="term" value="F:structural constituent of ribosome"/>
    <property type="evidence" value="ECO:0007669"/>
    <property type="project" value="InterPro"/>
</dbReference>
<proteinExistence type="inferred from homology"/>
<organism evidence="6">
    <name type="scientific">Baffinella frigidus</name>
    <dbReference type="NCBI Taxonomy" id="2571260"/>
    <lineage>
        <taxon>Eukaryota</taxon>
        <taxon>Cryptophyceae</taxon>
        <taxon>Cryptomonadales</taxon>
        <taxon>Baffinellaceae</taxon>
        <taxon>Baffinella</taxon>
    </lineage>
</organism>
<evidence type="ECO:0000256" key="2">
    <source>
        <dbReference type="ARBA" id="ARBA00022980"/>
    </source>
</evidence>
<sequence>MLLPKTTKYRKMHRRDSKRTQKRSVKLVRGIFGLKSLSCSRLTSQQLEAVRRTMNKRMNRVGSILLRVFPDLAITAKPSEIRMGKGKGNFSYWCYPIKTGEILFEFQGISLHTAEEVCRLGSSKLPIQTKFIKMKQKN</sequence>
<dbReference type="AlphaFoldDB" id="A0A6C0X6Q6"/>
<dbReference type="GO" id="GO:0005840">
    <property type="term" value="C:ribosome"/>
    <property type="evidence" value="ECO:0007669"/>
    <property type="project" value="UniProtKB-KW"/>
</dbReference>
<keyword evidence="2 4" id="KW-0689">Ribosomal protein</keyword>
<dbReference type="InterPro" id="IPR016180">
    <property type="entry name" value="Ribosomal_uL16_dom"/>
</dbReference>
<dbReference type="NCBIfam" id="TIGR01164">
    <property type="entry name" value="rplP_bact"/>
    <property type="match status" value="1"/>
</dbReference>
<dbReference type="GO" id="GO:0006412">
    <property type="term" value="P:translation"/>
    <property type="evidence" value="ECO:0007669"/>
    <property type="project" value="InterPro"/>
</dbReference>
<geneLocation type="mitochondrion" evidence="6"/>
<dbReference type="InterPro" id="IPR020798">
    <property type="entry name" value="Ribosomal_uL16_CS"/>
</dbReference>
<keyword evidence="6" id="KW-0496">Mitochondrion</keyword>
<comment type="similarity">
    <text evidence="1 4">Belongs to the universal ribosomal protein uL16 family.</text>
</comment>
<accession>A0A6C0X6Q6</accession>
<evidence type="ECO:0000313" key="6">
    <source>
        <dbReference type="EMBL" id="QIC54974.1"/>
    </source>
</evidence>
<dbReference type="PANTHER" id="PTHR12220:SF13">
    <property type="entry name" value="LARGE RIBOSOMAL SUBUNIT PROTEIN UL16M"/>
    <property type="match status" value="1"/>
</dbReference>
<feature type="region of interest" description="Disordered" evidence="5">
    <location>
        <begin position="1"/>
        <end position="22"/>
    </location>
</feature>
<evidence type="ECO:0000256" key="1">
    <source>
        <dbReference type="ARBA" id="ARBA00008931"/>
    </source>
</evidence>
<dbReference type="Pfam" id="PF00252">
    <property type="entry name" value="Ribosomal_L16"/>
    <property type="match status" value="1"/>
</dbReference>
<dbReference type="CDD" id="cd01433">
    <property type="entry name" value="Ribosomal_L16_L10e"/>
    <property type="match status" value="1"/>
</dbReference>
<dbReference type="InterPro" id="IPR047873">
    <property type="entry name" value="Ribosomal_uL16"/>
</dbReference>
<dbReference type="SUPFAM" id="SSF54686">
    <property type="entry name" value="Ribosomal protein L16p/L10e"/>
    <property type="match status" value="1"/>
</dbReference>
<name>A0A6C0X6Q6_9CRYP</name>
<dbReference type="InterPro" id="IPR036920">
    <property type="entry name" value="Ribosomal_uL16_sf"/>
</dbReference>
<reference evidence="6" key="2">
    <citation type="journal article" date="2019" name="Mitochondrial DNA Part B Resour">
        <title>The complete mitochondrial genome of a marine microalgae Cryptophyceae sp. CCMP2293.</title>
        <authorList>
            <person name="Hu S."/>
            <person name="Xu Y."/>
            <person name="Xu B."/>
            <person name="Li F."/>
        </authorList>
    </citation>
    <scope>NUCLEOTIDE SEQUENCE</scope>
</reference>
<dbReference type="GO" id="GO:0019843">
    <property type="term" value="F:rRNA binding"/>
    <property type="evidence" value="ECO:0007669"/>
    <property type="project" value="InterPro"/>
</dbReference>
<dbReference type="PANTHER" id="PTHR12220">
    <property type="entry name" value="50S/60S RIBOSOMAL PROTEIN L16"/>
    <property type="match status" value="1"/>
</dbReference>
<feature type="compositionally biased region" description="Basic residues" evidence="5">
    <location>
        <begin position="7"/>
        <end position="22"/>
    </location>
</feature>
<dbReference type="EMBL" id="MK292549">
    <property type="protein sequence ID" value="QIC54974.1"/>
    <property type="molecule type" value="Genomic_DNA"/>
</dbReference>
<keyword evidence="3 4" id="KW-0687">Ribonucleoprotein</keyword>
<reference evidence="6" key="1">
    <citation type="submission" date="2018-12" db="EMBL/GenBank/DDBJ databases">
        <authorList>
            <person name="hu s."/>
            <person name="Xu Y."/>
            <person name="Xu B."/>
            <person name="Li F."/>
        </authorList>
    </citation>
    <scope>NUCLEOTIDE SEQUENCE</scope>
</reference>
<protein>
    <submittedName>
        <fullName evidence="6">Ribosomal protein L16</fullName>
    </submittedName>
</protein>
<dbReference type="GO" id="GO:1990904">
    <property type="term" value="C:ribonucleoprotein complex"/>
    <property type="evidence" value="ECO:0007669"/>
    <property type="project" value="UniProtKB-KW"/>
</dbReference>
<dbReference type="InterPro" id="IPR000114">
    <property type="entry name" value="Ribosomal_uL16_bact-type"/>
</dbReference>
<dbReference type="PRINTS" id="PR00060">
    <property type="entry name" value="RIBOSOMALL16"/>
</dbReference>
<evidence type="ECO:0000256" key="5">
    <source>
        <dbReference type="SAM" id="MobiDB-lite"/>
    </source>
</evidence>
<dbReference type="PROSITE" id="PS00701">
    <property type="entry name" value="RIBOSOMAL_L16_2"/>
    <property type="match status" value="1"/>
</dbReference>
<gene>
    <name evidence="6" type="primary">rpl16</name>
</gene>
<dbReference type="Gene3D" id="3.90.1170.10">
    <property type="entry name" value="Ribosomal protein L10e/L16"/>
    <property type="match status" value="1"/>
</dbReference>
<evidence type="ECO:0000256" key="4">
    <source>
        <dbReference type="RuleBase" id="RU004413"/>
    </source>
</evidence>
<evidence type="ECO:0000256" key="3">
    <source>
        <dbReference type="ARBA" id="ARBA00023274"/>
    </source>
</evidence>